<dbReference type="GO" id="GO:0042910">
    <property type="term" value="F:xenobiotic transmembrane transporter activity"/>
    <property type="evidence" value="ECO:0007669"/>
    <property type="project" value="InterPro"/>
</dbReference>
<feature type="transmembrane region" description="Helical" evidence="10">
    <location>
        <begin position="34"/>
        <end position="55"/>
    </location>
</feature>
<feature type="transmembrane region" description="Helical" evidence="10">
    <location>
        <begin position="378"/>
        <end position="396"/>
    </location>
</feature>
<gene>
    <name evidence="11" type="ORF">GO493_06745</name>
</gene>
<evidence type="ECO:0000256" key="5">
    <source>
        <dbReference type="ARBA" id="ARBA00022692"/>
    </source>
</evidence>
<keyword evidence="6 10" id="KW-1133">Transmembrane helix</keyword>
<dbReference type="PANTHER" id="PTHR43298:SF2">
    <property type="entry name" value="FMN_FAD EXPORTER YEEO-RELATED"/>
    <property type="match status" value="1"/>
</dbReference>
<keyword evidence="7" id="KW-0406">Ion transport</keyword>
<feature type="transmembrane region" description="Helical" evidence="10">
    <location>
        <begin position="438"/>
        <end position="458"/>
    </location>
</feature>
<dbReference type="GO" id="GO:0015297">
    <property type="term" value="F:antiporter activity"/>
    <property type="evidence" value="ECO:0007669"/>
    <property type="project" value="UniProtKB-KW"/>
</dbReference>
<feature type="transmembrane region" description="Helical" evidence="10">
    <location>
        <begin position="212"/>
        <end position="237"/>
    </location>
</feature>
<feature type="transmembrane region" description="Helical" evidence="10">
    <location>
        <begin position="108"/>
        <end position="133"/>
    </location>
</feature>
<feature type="transmembrane region" description="Helical" evidence="10">
    <location>
        <begin position="408"/>
        <end position="432"/>
    </location>
</feature>
<reference evidence="11 12" key="1">
    <citation type="submission" date="2019-12" db="EMBL/GenBank/DDBJ databases">
        <title>Chitinophaga sp. strain ysch24 (GDMCC 1.1355), whole genome shotgun sequence.</title>
        <authorList>
            <person name="Zhang X."/>
        </authorList>
    </citation>
    <scope>NUCLEOTIDE SEQUENCE [LARGE SCALE GENOMIC DNA]</scope>
    <source>
        <strain evidence="12">ysch24</strain>
    </source>
</reference>
<feature type="transmembrane region" description="Helical" evidence="10">
    <location>
        <begin position="67"/>
        <end position="96"/>
    </location>
</feature>
<keyword evidence="8 10" id="KW-0472">Membrane</keyword>
<dbReference type="CDD" id="cd13139">
    <property type="entry name" value="MATE_like_14"/>
    <property type="match status" value="1"/>
</dbReference>
<evidence type="ECO:0000256" key="7">
    <source>
        <dbReference type="ARBA" id="ARBA00023065"/>
    </source>
</evidence>
<evidence type="ECO:0000256" key="9">
    <source>
        <dbReference type="ARBA" id="ARBA00031636"/>
    </source>
</evidence>
<accession>A0A7K1U0T1</accession>
<evidence type="ECO:0000256" key="10">
    <source>
        <dbReference type="SAM" id="Phobius"/>
    </source>
</evidence>
<keyword evidence="3" id="KW-0050">Antiport</keyword>
<evidence type="ECO:0000256" key="1">
    <source>
        <dbReference type="ARBA" id="ARBA00004651"/>
    </source>
</evidence>
<evidence type="ECO:0000256" key="4">
    <source>
        <dbReference type="ARBA" id="ARBA00022475"/>
    </source>
</evidence>
<dbReference type="InterPro" id="IPR048279">
    <property type="entry name" value="MdtK-like"/>
</dbReference>
<keyword evidence="2" id="KW-0813">Transport</keyword>
<dbReference type="InterPro" id="IPR002528">
    <property type="entry name" value="MATE_fam"/>
</dbReference>
<dbReference type="NCBIfam" id="TIGR00797">
    <property type="entry name" value="matE"/>
    <property type="match status" value="1"/>
</dbReference>
<sequence>MQSLVVRTRSIFSLFKIAMLGKEKNFTTSSVARAAFLLSLPAMVELMIESLFVVVDLLYVSRLGDNAINLAGMIGSVILVIYAIPVGLNIAASSLIARRIGEKKPQTAGLTAVQSIYTGIAVALLFSVITITFSKQILYAIGASEALAQEGDAYAKVRFGCIIFLMLRVLMNGIFRGSGDAAMAMRTFLLAFIMNTALGGILIFGYGPIPALGLLGAAIGNGLGNLIAVCYQFFYLGKKKTVLVIGRQQLIVVPSVMKKLWKIGSAGTLQYLIPASSWLLMIIIVAQLGEAALTGYIIADRIIVCATLPAWGIANAAGVLTGQNLGAGKPERAEQSVWKTGMFNMCFLGLISCILLLFTGNIVSVFASEPAIQENAVLYLRCMAIAFFFFGYTMVISRSLNAAGYVNIVTLMYILMFYIIQLPLAYLTGIYFNMGSKGIFGAILLSEVVLAAVCIIIFRKGKWKSIRI</sequence>
<dbReference type="EMBL" id="WRXN01000002">
    <property type="protein sequence ID" value="MVT07953.1"/>
    <property type="molecule type" value="Genomic_DNA"/>
</dbReference>
<evidence type="ECO:0000256" key="6">
    <source>
        <dbReference type="ARBA" id="ARBA00022989"/>
    </source>
</evidence>
<dbReference type="GO" id="GO:0005886">
    <property type="term" value="C:plasma membrane"/>
    <property type="evidence" value="ECO:0007669"/>
    <property type="project" value="UniProtKB-SubCell"/>
</dbReference>
<keyword evidence="12" id="KW-1185">Reference proteome</keyword>
<comment type="subcellular location">
    <subcellularLocation>
        <location evidence="1">Cell membrane</location>
        <topology evidence="1">Multi-pass membrane protein</topology>
    </subcellularLocation>
</comment>
<dbReference type="GO" id="GO:0006811">
    <property type="term" value="P:monoatomic ion transport"/>
    <property type="evidence" value="ECO:0007669"/>
    <property type="project" value="UniProtKB-KW"/>
</dbReference>
<evidence type="ECO:0000256" key="2">
    <source>
        <dbReference type="ARBA" id="ARBA00022448"/>
    </source>
</evidence>
<dbReference type="AlphaFoldDB" id="A0A7K1U0T1"/>
<evidence type="ECO:0000256" key="3">
    <source>
        <dbReference type="ARBA" id="ARBA00022449"/>
    </source>
</evidence>
<keyword evidence="4" id="KW-1003">Cell membrane</keyword>
<dbReference type="PIRSF" id="PIRSF006603">
    <property type="entry name" value="DinF"/>
    <property type="match status" value="1"/>
</dbReference>
<protein>
    <recommendedName>
        <fullName evidence="9">Multidrug-efflux transporter</fullName>
    </recommendedName>
</protein>
<evidence type="ECO:0000256" key="8">
    <source>
        <dbReference type="ARBA" id="ARBA00023136"/>
    </source>
</evidence>
<dbReference type="Proteomes" id="UP000461730">
    <property type="component" value="Unassembled WGS sequence"/>
</dbReference>
<dbReference type="RefSeq" id="WP_157305374.1">
    <property type="nucleotide sequence ID" value="NZ_WRXN01000002.1"/>
</dbReference>
<dbReference type="PANTHER" id="PTHR43298">
    <property type="entry name" value="MULTIDRUG RESISTANCE PROTEIN NORM-RELATED"/>
    <property type="match status" value="1"/>
</dbReference>
<feature type="transmembrane region" description="Helical" evidence="10">
    <location>
        <begin position="342"/>
        <end position="366"/>
    </location>
</feature>
<feature type="transmembrane region" description="Helical" evidence="10">
    <location>
        <begin position="153"/>
        <end position="175"/>
    </location>
</feature>
<feature type="transmembrane region" description="Helical" evidence="10">
    <location>
        <begin position="268"/>
        <end position="289"/>
    </location>
</feature>
<organism evidence="11 12">
    <name type="scientific">Chitinophaga tropicalis</name>
    <dbReference type="NCBI Taxonomy" id="2683588"/>
    <lineage>
        <taxon>Bacteria</taxon>
        <taxon>Pseudomonadati</taxon>
        <taxon>Bacteroidota</taxon>
        <taxon>Chitinophagia</taxon>
        <taxon>Chitinophagales</taxon>
        <taxon>Chitinophagaceae</taxon>
        <taxon>Chitinophaga</taxon>
    </lineage>
</organism>
<evidence type="ECO:0000313" key="11">
    <source>
        <dbReference type="EMBL" id="MVT07953.1"/>
    </source>
</evidence>
<evidence type="ECO:0000313" key="12">
    <source>
        <dbReference type="Proteomes" id="UP000461730"/>
    </source>
</evidence>
<name>A0A7K1U0T1_9BACT</name>
<comment type="caution">
    <text evidence="11">The sequence shown here is derived from an EMBL/GenBank/DDBJ whole genome shotgun (WGS) entry which is preliminary data.</text>
</comment>
<proteinExistence type="predicted"/>
<feature type="transmembrane region" description="Helical" evidence="10">
    <location>
        <begin position="187"/>
        <end position="206"/>
    </location>
</feature>
<feature type="transmembrane region" description="Helical" evidence="10">
    <location>
        <begin position="301"/>
        <end position="321"/>
    </location>
</feature>
<keyword evidence="5 10" id="KW-0812">Transmembrane</keyword>
<dbReference type="InterPro" id="IPR050222">
    <property type="entry name" value="MATE_MdtK"/>
</dbReference>
<dbReference type="Pfam" id="PF01554">
    <property type="entry name" value="MatE"/>
    <property type="match status" value="2"/>
</dbReference>